<sequence>MNSPAARRSADQAVRVARAVVVASTTFAFAAAAHTAAGGTLPSGLGTATLASIALMVAAAVGRRPLAPVTLVPVLVTLQAVLHLGFMTLAGHGASTGGTPESGGHAAHDPALAVELVSGLASAAEAGAHGGAHTHPAMLGAHLLAVVVTTVLAVGSDRALLRIAARLSGLVQILAGTTVVDGRRRARRPRDVDGPGRPFDLTVLLVRRPRRGPPVVARTA</sequence>
<evidence type="ECO:0000313" key="2">
    <source>
        <dbReference type="EMBL" id="SDR85442.1"/>
    </source>
</evidence>
<dbReference type="EMBL" id="LT629776">
    <property type="protein sequence ID" value="SDR85442.1"/>
    <property type="molecule type" value="Genomic_DNA"/>
</dbReference>
<evidence type="ECO:0000256" key="1">
    <source>
        <dbReference type="SAM" id="Phobius"/>
    </source>
</evidence>
<keyword evidence="3" id="KW-1185">Reference proteome</keyword>
<dbReference type="AlphaFoldDB" id="A0A1H1MFR0"/>
<gene>
    <name evidence="2" type="ORF">SAMN04489860_0223</name>
</gene>
<dbReference type="Proteomes" id="UP000185663">
    <property type="component" value="Chromosome I"/>
</dbReference>
<reference evidence="2 3" key="1">
    <citation type="submission" date="2016-10" db="EMBL/GenBank/DDBJ databases">
        <authorList>
            <person name="de Groot N.N."/>
        </authorList>
    </citation>
    <scope>NUCLEOTIDE SEQUENCE [LARGE SCALE GENOMIC DNA]</scope>
    <source>
        <strain evidence="2 3">DSM 22126</strain>
    </source>
</reference>
<feature type="transmembrane region" description="Helical" evidence="1">
    <location>
        <begin position="45"/>
        <end position="62"/>
    </location>
</feature>
<protein>
    <submittedName>
        <fullName evidence="2">Uncharacterized protein</fullName>
    </submittedName>
</protein>
<organism evidence="2 3">
    <name type="scientific">Paraoerskovia marina</name>
    <dbReference type="NCBI Taxonomy" id="545619"/>
    <lineage>
        <taxon>Bacteria</taxon>
        <taxon>Bacillati</taxon>
        <taxon>Actinomycetota</taxon>
        <taxon>Actinomycetes</taxon>
        <taxon>Micrococcales</taxon>
        <taxon>Cellulomonadaceae</taxon>
        <taxon>Paraoerskovia</taxon>
    </lineage>
</organism>
<dbReference type="RefSeq" id="WP_083371264.1">
    <property type="nucleotide sequence ID" value="NZ_LT629776.1"/>
</dbReference>
<accession>A0A1H1MFR0</accession>
<keyword evidence="1" id="KW-1133">Transmembrane helix</keyword>
<feature type="transmembrane region" description="Helical" evidence="1">
    <location>
        <begin position="137"/>
        <end position="156"/>
    </location>
</feature>
<proteinExistence type="predicted"/>
<name>A0A1H1MFR0_9CELL</name>
<feature type="transmembrane region" description="Helical" evidence="1">
    <location>
        <begin position="69"/>
        <end position="90"/>
    </location>
</feature>
<dbReference type="STRING" id="545619.SAMN04489860_0223"/>
<keyword evidence="1" id="KW-0812">Transmembrane</keyword>
<keyword evidence="1" id="KW-0472">Membrane</keyword>
<evidence type="ECO:0000313" key="3">
    <source>
        <dbReference type="Proteomes" id="UP000185663"/>
    </source>
</evidence>